<name>A0A8X6Q9A2_NEPPI</name>
<proteinExistence type="predicted"/>
<protein>
    <submittedName>
        <fullName evidence="1">Uncharacterized protein</fullName>
    </submittedName>
</protein>
<dbReference type="Proteomes" id="UP000887013">
    <property type="component" value="Unassembled WGS sequence"/>
</dbReference>
<organism evidence="1 2">
    <name type="scientific">Nephila pilipes</name>
    <name type="common">Giant wood spider</name>
    <name type="synonym">Nephila maculata</name>
    <dbReference type="NCBI Taxonomy" id="299642"/>
    <lineage>
        <taxon>Eukaryota</taxon>
        <taxon>Metazoa</taxon>
        <taxon>Ecdysozoa</taxon>
        <taxon>Arthropoda</taxon>
        <taxon>Chelicerata</taxon>
        <taxon>Arachnida</taxon>
        <taxon>Araneae</taxon>
        <taxon>Araneomorphae</taxon>
        <taxon>Entelegynae</taxon>
        <taxon>Araneoidea</taxon>
        <taxon>Nephilidae</taxon>
        <taxon>Nephila</taxon>
    </lineage>
</organism>
<dbReference type="EMBL" id="BMAW01027483">
    <property type="protein sequence ID" value="GFU02323.1"/>
    <property type="molecule type" value="Genomic_DNA"/>
</dbReference>
<evidence type="ECO:0000313" key="2">
    <source>
        <dbReference type="Proteomes" id="UP000887013"/>
    </source>
</evidence>
<accession>A0A8X6Q9A2</accession>
<comment type="caution">
    <text evidence="1">The sequence shown here is derived from an EMBL/GenBank/DDBJ whole genome shotgun (WGS) entry which is preliminary data.</text>
</comment>
<sequence length="129" mass="14800">MRLNVEKLPLFPLTVRDGTQLRNCDLQGLCLIVQVLDMLDREYSLDDRIMYGIWTAGKSFIFLEEGGCLQKAVFGFRAKRHLLELESYQMNPREETKEGANLIACELIKCGPRGPVRDEIDKLKTAQRP</sequence>
<reference evidence="1" key="1">
    <citation type="submission" date="2020-08" db="EMBL/GenBank/DDBJ databases">
        <title>Multicomponent nature underlies the extraordinary mechanical properties of spider dragline silk.</title>
        <authorList>
            <person name="Kono N."/>
            <person name="Nakamura H."/>
            <person name="Mori M."/>
            <person name="Yoshida Y."/>
            <person name="Ohtoshi R."/>
            <person name="Malay A.D."/>
            <person name="Moran D.A.P."/>
            <person name="Tomita M."/>
            <person name="Numata K."/>
            <person name="Arakawa K."/>
        </authorList>
    </citation>
    <scope>NUCLEOTIDE SEQUENCE</scope>
</reference>
<dbReference type="AlphaFoldDB" id="A0A8X6Q9A2"/>
<evidence type="ECO:0000313" key="1">
    <source>
        <dbReference type="EMBL" id="GFU02323.1"/>
    </source>
</evidence>
<gene>
    <name evidence="1" type="ORF">NPIL_549321</name>
</gene>
<keyword evidence="2" id="KW-1185">Reference proteome</keyword>